<dbReference type="Proteomes" id="UP000233786">
    <property type="component" value="Unassembled WGS sequence"/>
</dbReference>
<keyword evidence="2" id="KW-1185">Reference proteome</keyword>
<dbReference type="GO" id="GO:0008168">
    <property type="term" value="F:methyltransferase activity"/>
    <property type="evidence" value="ECO:0007669"/>
    <property type="project" value="UniProtKB-KW"/>
</dbReference>
<dbReference type="EMBL" id="PJNB01000001">
    <property type="protein sequence ID" value="PKW12720.1"/>
    <property type="molecule type" value="Genomic_DNA"/>
</dbReference>
<dbReference type="PIRSF" id="PIRSF017393">
    <property type="entry name" value="MTase_SAV2177"/>
    <property type="match status" value="1"/>
</dbReference>
<dbReference type="Pfam" id="PF04672">
    <property type="entry name" value="Methyltransf_19"/>
    <property type="match status" value="1"/>
</dbReference>
<sequence>MVSGMTQTGDGCAGGIDPTRPSIARVYDAILGGKDNYAADRVLRDELAEVAPTPGALAKDNRAFLQRVTRYLAGTVGIEQFLDCGSGLPTLENTHEVAQRVNADAIVVYVDNDPTAIVHGRALLVENDRTHFVAADITDPERLLRDRAVARGLDWSQPIGLFLFSTLHHISDQHRPRELMARYIDALPSGSYVALSHFCRPEDAEAFELAGEIERAYLGAMGTGWFRSREEIGGYFGGLDVLEPGLVPVAKWWPDGPGEPLNAFRRLLVGGVARKS</sequence>
<dbReference type="Gene3D" id="3.40.50.150">
    <property type="entry name" value="Vaccinia Virus protein VP39"/>
    <property type="match status" value="1"/>
</dbReference>
<dbReference type="InterPro" id="IPR029063">
    <property type="entry name" value="SAM-dependent_MTases_sf"/>
</dbReference>
<name>A0A2N3XQ49_SACSN</name>
<comment type="caution">
    <text evidence="1">The sequence shown here is derived from an EMBL/GenBank/DDBJ whole genome shotgun (WGS) entry which is preliminary data.</text>
</comment>
<accession>A0A2N3XQ49</accession>
<dbReference type="AlphaFoldDB" id="A0A2N3XQ49"/>
<keyword evidence="1" id="KW-0808">Transferase</keyword>
<organism evidence="1 2">
    <name type="scientific">Saccharopolyspora spinosa</name>
    <dbReference type="NCBI Taxonomy" id="60894"/>
    <lineage>
        <taxon>Bacteria</taxon>
        <taxon>Bacillati</taxon>
        <taxon>Actinomycetota</taxon>
        <taxon>Actinomycetes</taxon>
        <taxon>Pseudonocardiales</taxon>
        <taxon>Pseudonocardiaceae</taxon>
        <taxon>Saccharopolyspora</taxon>
    </lineage>
</organism>
<reference evidence="1" key="1">
    <citation type="submission" date="2017-12" db="EMBL/GenBank/DDBJ databases">
        <title>Sequencing the genomes of 1000 Actinobacteria strains.</title>
        <authorList>
            <person name="Klenk H.-P."/>
        </authorList>
    </citation>
    <scope>NUCLEOTIDE SEQUENCE [LARGE SCALE GENOMIC DNA]</scope>
    <source>
        <strain evidence="1">DSM 44228</strain>
    </source>
</reference>
<protein>
    <submittedName>
        <fullName evidence="1">S-adenosyl methyltransferase</fullName>
    </submittedName>
</protein>
<proteinExistence type="predicted"/>
<keyword evidence="1" id="KW-0489">Methyltransferase</keyword>
<dbReference type="GO" id="GO:0032259">
    <property type="term" value="P:methylation"/>
    <property type="evidence" value="ECO:0007669"/>
    <property type="project" value="UniProtKB-KW"/>
</dbReference>
<dbReference type="InterPro" id="IPR006764">
    <property type="entry name" value="SAM_dep_MeTrfase_SAV2177_type"/>
</dbReference>
<evidence type="ECO:0000313" key="2">
    <source>
        <dbReference type="Proteomes" id="UP000233786"/>
    </source>
</evidence>
<gene>
    <name evidence="1" type="ORF">A8926_0198</name>
</gene>
<evidence type="ECO:0000313" key="1">
    <source>
        <dbReference type="EMBL" id="PKW12720.1"/>
    </source>
</evidence>
<dbReference type="STRING" id="994479.GCA_000194155_07859"/>
<dbReference type="SUPFAM" id="SSF53335">
    <property type="entry name" value="S-adenosyl-L-methionine-dependent methyltransferases"/>
    <property type="match status" value="1"/>
</dbReference>